<dbReference type="SMART" id="SM00063">
    <property type="entry name" value="FRI"/>
    <property type="match status" value="6"/>
</dbReference>
<feature type="disulfide bond" evidence="3">
    <location>
        <begin position="410"/>
        <end position="451"/>
    </location>
</feature>
<feature type="compositionally biased region" description="Low complexity" evidence="4">
    <location>
        <begin position="162"/>
        <end position="176"/>
    </location>
</feature>
<feature type="disulfide bond" evidence="3">
    <location>
        <begin position="545"/>
        <end position="586"/>
    </location>
</feature>
<feature type="disulfide bond" evidence="3">
    <location>
        <begin position="414"/>
        <end position="438"/>
    </location>
</feature>
<dbReference type="OrthoDB" id="10053709at2759"/>
<feature type="disulfide bond" evidence="3">
    <location>
        <begin position="709"/>
        <end position="733"/>
    </location>
</feature>
<dbReference type="CDD" id="cd07066">
    <property type="entry name" value="CRD_FZ"/>
    <property type="match status" value="3"/>
</dbReference>
<feature type="domain" description="FZ" evidence="6">
    <location>
        <begin position="787"/>
        <end position="908"/>
    </location>
</feature>
<dbReference type="Pfam" id="PF01392">
    <property type="entry name" value="Fz"/>
    <property type="match status" value="6"/>
</dbReference>
<dbReference type="GO" id="GO:0060070">
    <property type="term" value="P:canonical Wnt signaling pathway"/>
    <property type="evidence" value="ECO:0007669"/>
    <property type="project" value="TreeGrafter"/>
</dbReference>
<dbReference type="PANTHER" id="PTHR11309">
    <property type="entry name" value="FRIZZLED"/>
    <property type="match status" value="1"/>
</dbReference>
<feature type="domain" description="FZ" evidence="6">
    <location>
        <begin position="468"/>
        <end position="589"/>
    </location>
</feature>
<feature type="disulfide bond" evidence="3">
    <location>
        <begin position="868"/>
        <end position="892"/>
    </location>
</feature>
<dbReference type="GO" id="GO:0035567">
    <property type="term" value="P:non-canonical Wnt signaling pathway"/>
    <property type="evidence" value="ECO:0007669"/>
    <property type="project" value="TreeGrafter"/>
</dbReference>
<dbReference type="GeneID" id="136803661"/>
<dbReference type="RefSeq" id="XP_066916483.1">
    <property type="nucleotide sequence ID" value="XM_067060382.1"/>
</dbReference>
<feature type="disulfide bond" evidence="3">
    <location>
        <begin position="277"/>
        <end position="301"/>
    </location>
</feature>
<feature type="disulfide bond" evidence="3">
    <location>
        <begin position="110"/>
        <end position="134"/>
    </location>
</feature>
<name>A0A7M5XJW9_9CNID</name>
<comment type="caution">
    <text evidence="3">Lacks conserved residue(s) required for the propagation of feature annotation.</text>
</comment>
<keyword evidence="1" id="KW-0217">Developmental protein</keyword>
<dbReference type="GO" id="GO:0017147">
    <property type="term" value="F:Wnt-protein binding"/>
    <property type="evidence" value="ECO:0007669"/>
    <property type="project" value="TreeGrafter"/>
</dbReference>
<dbReference type="GO" id="GO:0005886">
    <property type="term" value="C:plasma membrane"/>
    <property type="evidence" value="ECO:0007669"/>
    <property type="project" value="TreeGrafter"/>
</dbReference>
<feature type="disulfide bond" evidence="3">
    <location>
        <begin position="864"/>
        <end position="905"/>
    </location>
</feature>
<dbReference type="Gene3D" id="1.10.2000.10">
    <property type="entry name" value="Frizzled cysteine-rich domain"/>
    <property type="match status" value="6"/>
</dbReference>
<feature type="region of interest" description="Disordered" evidence="4">
    <location>
        <begin position="609"/>
        <end position="629"/>
    </location>
</feature>
<dbReference type="AlphaFoldDB" id="A0A7M5XJW9"/>
<dbReference type="InterPro" id="IPR036790">
    <property type="entry name" value="Frizzled_dom_sf"/>
</dbReference>
<feature type="domain" description="FZ" evidence="6">
    <location>
        <begin position="195"/>
        <end position="317"/>
    </location>
</feature>
<dbReference type="PROSITE" id="PS50038">
    <property type="entry name" value="FZ"/>
    <property type="match status" value="6"/>
</dbReference>
<feature type="disulfide bond" evidence="3">
    <location>
        <begin position="549"/>
        <end position="573"/>
    </location>
</feature>
<evidence type="ECO:0000256" key="1">
    <source>
        <dbReference type="ARBA" id="ARBA00022473"/>
    </source>
</evidence>
<evidence type="ECO:0000256" key="2">
    <source>
        <dbReference type="ARBA" id="ARBA00023157"/>
    </source>
</evidence>
<evidence type="ECO:0000256" key="4">
    <source>
        <dbReference type="SAM" id="MobiDB-lite"/>
    </source>
</evidence>
<evidence type="ECO:0000313" key="8">
    <source>
        <dbReference type="Proteomes" id="UP000594262"/>
    </source>
</evidence>
<dbReference type="InterPro" id="IPR015526">
    <property type="entry name" value="Frizzled/SFRP"/>
</dbReference>
<evidence type="ECO:0000313" key="7">
    <source>
        <dbReference type="EnsemblMetazoa" id="CLYHEMP024264.1"/>
    </source>
</evidence>
<feature type="domain" description="FZ" evidence="6">
    <location>
        <begin position="628"/>
        <end position="749"/>
    </location>
</feature>
<evidence type="ECO:0000259" key="6">
    <source>
        <dbReference type="PROSITE" id="PS50038"/>
    </source>
</evidence>
<dbReference type="PANTHER" id="PTHR11309:SF47">
    <property type="entry name" value="FRIZZLED"/>
    <property type="match status" value="1"/>
</dbReference>
<feature type="region of interest" description="Disordered" evidence="4">
    <location>
        <begin position="157"/>
        <end position="176"/>
    </location>
</feature>
<protein>
    <recommendedName>
        <fullName evidence="6">FZ domain-containing protein</fullName>
    </recommendedName>
</protein>
<dbReference type="InterPro" id="IPR020067">
    <property type="entry name" value="Frizzled_dom"/>
</dbReference>
<feature type="disulfide bond" evidence="3">
    <location>
        <begin position="705"/>
        <end position="746"/>
    </location>
</feature>
<dbReference type="EnsemblMetazoa" id="CLYHEMT024264.1">
    <property type="protein sequence ID" value="CLYHEMP024264.1"/>
    <property type="gene ID" value="CLYHEMG024264"/>
</dbReference>
<organism evidence="7 8">
    <name type="scientific">Clytia hemisphaerica</name>
    <dbReference type="NCBI Taxonomy" id="252671"/>
    <lineage>
        <taxon>Eukaryota</taxon>
        <taxon>Metazoa</taxon>
        <taxon>Cnidaria</taxon>
        <taxon>Hydrozoa</taxon>
        <taxon>Hydroidolina</taxon>
        <taxon>Leptothecata</taxon>
        <taxon>Obeliida</taxon>
        <taxon>Clytiidae</taxon>
        <taxon>Clytia</taxon>
    </lineage>
</organism>
<proteinExistence type="predicted"/>
<evidence type="ECO:0000256" key="5">
    <source>
        <dbReference type="SAM" id="SignalP"/>
    </source>
</evidence>
<dbReference type="Proteomes" id="UP000594262">
    <property type="component" value="Unplaced"/>
</dbReference>
<sequence length="910" mass="104361">MWTRDLAIAIGVVCLVQSVTCSMQDVKKCPNHEVFTGSRKLDGICRGIQIDDQISFPNYLGHRNLNEAIKSISSYKVFIKLGCSNQFERFVCALHFPKCNNKKPPCRQICELSRDSCAPKLMEFGMKWPVFLGCGRFPDSEYADVCIGGTKKATVAPAPERSSIPTTTTPKSFPTTVKQEPVRQSNIETTALQTAEKSKCMSMADNKIIMKGFCRNRPYNYTIMKTKSEIEEANLVGNQFEPLLKVECSEHIQDFICSYYFPKCEANKPLPPCRSLCKEARKGCKELMNKFGFQWPRHLRCRHFPKRNQEGNNCFMVKKKVTPKPTLTPKLPVKGECIAFDKQPVPFKGKYCKVLPYDRTLKMKKTTLNSVGSKVVRYIPFFQRCSKHLELFVCSVHYPKCESGLVLPPCRKVCEAARNGCKDTVARFGFGWPEKLNCHHYPVQNENKDNCFMTDDEEIQKIRPSIIKPNKTCNLVREVLRNKRICQQLPYSYTSIDKLKAISGAKRMINMFNPLYAVRCSDHLQNFICSYHFPKCELNKVLPPCRELCEASRNGCSLLMQKYGFQWPEHLKCDQFPKKVINENNCFSGGEQRITKITQTRPTKVTQMTTKLTNSSKSQKPKTSETVSKPNQCQELIRTHESSNVCNKLPYKYTSIGKSPYYAKSFLEVQLYEPLFKTGCSDQMQNFICSYYFPKCELNKVLPPCRELCEASRNGCSLLMQKYGFQLPEELKCDRFPKKDINENNCFAGGEPRTTKATQMTTKMTRITTNLPIFSTSLKPKTSEMATKPNQCQELIRKSSNFCNKLPYKYTSIEKSSISYVKNSILEVQLYEPLFKAGCSDQMQNFICSYYFPKCELNKVLPPCREYCKDATNGCSPLMEEFGFQLPKYLKCDRFPKRNINGDNCFSGKI</sequence>
<feature type="chain" id="PRO_5029713151" description="FZ domain-containing protein" evidence="5">
    <location>
        <begin position="22"/>
        <end position="910"/>
    </location>
</feature>
<keyword evidence="8" id="KW-1185">Reference proteome</keyword>
<evidence type="ECO:0000256" key="3">
    <source>
        <dbReference type="PROSITE-ProRule" id="PRU00090"/>
    </source>
</evidence>
<dbReference type="SUPFAM" id="SSF63501">
    <property type="entry name" value="Frizzled cysteine-rich domain"/>
    <property type="match status" value="6"/>
</dbReference>
<feature type="domain" description="FZ" evidence="6">
    <location>
        <begin position="24"/>
        <end position="149"/>
    </location>
</feature>
<feature type="compositionally biased region" description="Polar residues" evidence="4">
    <location>
        <begin position="609"/>
        <end position="618"/>
    </location>
</feature>
<keyword evidence="2 3" id="KW-1015">Disulfide bond</keyword>
<feature type="domain" description="FZ" evidence="6">
    <location>
        <begin position="332"/>
        <end position="454"/>
    </location>
</feature>
<feature type="signal peptide" evidence="5">
    <location>
        <begin position="1"/>
        <end position="21"/>
    </location>
</feature>
<accession>A0A7M5XJW9</accession>
<dbReference type="GO" id="GO:0042813">
    <property type="term" value="F:Wnt receptor activity"/>
    <property type="evidence" value="ECO:0007669"/>
    <property type="project" value="TreeGrafter"/>
</dbReference>
<keyword evidence="5" id="KW-0732">Signal</keyword>
<reference evidence="7" key="1">
    <citation type="submission" date="2021-01" db="UniProtKB">
        <authorList>
            <consortium name="EnsemblMetazoa"/>
        </authorList>
    </citation>
    <scope>IDENTIFICATION</scope>
</reference>
<feature type="disulfide bond" evidence="3">
    <location>
        <begin position="273"/>
        <end position="314"/>
    </location>
</feature>